<dbReference type="AlphaFoldDB" id="B4EI49"/>
<dbReference type="InterPro" id="IPR028325">
    <property type="entry name" value="VG_K_chnl"/>
</dbReference>
<dbReference type="KEGG" id="bcj:BCAM0238"/>
<dbReference type="InterPro" id="IPR005821">
    <property type="entry name" value="Ion_trans_dom"/>
</dbReference>
<name>B4EI49_BURCJ</name>
<evidence type="ECO:0000313" key="14">
    <source>
        <dbReference type="EMBL" id="CAR54096.1"/>
    </source>
</evidence>
<evidence type="ECO:0000256" key="10">
    <source>
        <dbReference type="ARBA" id="ARBA00023136"/>
    </source>
</evidence>
<dbReference type="InterPro" id="IPR027359">
    <property type="entry name" value="Volt_channel_dom_sf"/>
</dbReference>
<keyword evidence="8 12" id="KW-1133">Transmembrane helix</keyword>
<gene>
    <name evidence="14" type="ORF">BCAM0238</name>
</gene>
<keyword evidence="3" id="KW-0633">Potassium transport</keyword>
<dbReference type="Proteomes" id="UP000001035">
    <property type="component" value="Chromosome 2"/>
</dbReference>
<feature type="transmembrane region" description="Helical" evidence="12">
    <location>
        <begin position="225"/>
        <end position="250"/>
    </location>
</feature>
<keyword evidence="7" id="KW-0630">Potassium</keyword>
<protein>
    <submittedName>
        <fullName evidence="14">Ion transporter</fullName>
    </submittedName>
</protein>
<dbReference type="Gene3D" id="1.10.287.70">
    <property type="match status" value="1"/>
</dbReference>
<evidence type="ECO:0000256" key="6">
    <source>
        <dbReference type="ARBA" id="ARBA00022882"/>
    </source>
</evidence>
<evidence type="ECO:0000256" key="4">
    <source>
        <dbReference type="ARBA" id="ARBA00022692"/>
    </source>
</evidence>
<evidence type="ECO:0000256" key="2">
    <source>
        <dbReference type="ARBA" id="ARBA00022448"/>
    </source>
</evidence>
<feature type="domain" description="Ion transport" evidence="13">
    <location>
        <begin position="42"/>
        <end position="248"/>
    </location>
</feature>
<proteinExistence type="predicted"/>
<evidence type="ECO:0000256" key="11">
    <source>
        <dbReference type="ARBA" id="ARBA00023303"/>
    </source>
</evidence>
<organism evidence="14 15">
    <name type="scientific">Burkholderia cenocepacia (strain ATCC BAA-245 / DSM 16553 / LMG 16656 / NCTC 13227 / J2315 / CF5610)</name>
    <name type="common">Burkholderia cepacia (strain J2315)</name>
    <dbReference type="NCBI Taxonomy" id="216591"/>
    <lineage>
        <taxon>Bacteria</taxon>
        <taxon>Pseudomonadati</taxon>
        <taxon>Pseudomonadota</taxon>
        <taxon>Betaproteobacteria</taxon>
        <taxon>Burkholderiales</taxon>
        <taxon>Burkholderiaceae</taxon>
        <taxon>Burkholderia</taxon>
        <taxon>Burkholderia cepacia complex</taxon>
    </lineage>
</organism>
<sequence>MARRYAARTLGRMISLIQSSFDTARGVLTHVARRPSFLRKLDIAVLALIVASVLVVMADSVQALHAQYGHALYAAEWAFTLLFSAEYLLRLCTARKPAAYARSFFGIVDLVSVLPTYLAFFFPGLHALIDVRLLRLLRVFRILGLSIYLEEGQLLIRALTRARRKIFVFIGGMFVLVVILGTVIFLVEGPEHGITSIPVGVYWAAVTMSTTGYGDLTPVTPLGRLITSCAILLGYGIIAFPTGIMGAELVASAMERNRANARPADGDRPCCPHCGVTLPVQRAPDTHAHGSVPAKGRDAR</sequence>
<keyword evidence="6" id="KW-0851">Voltage-gated channel</keyword>
<feature type="transmembrane region" description="Helical" evidence="12">
    <location>
        <begin position="43"/>
        <end position="64"/>
    </location>
</feature>
<keyword evidence="15" id="KW-1185">Reference proteome</keyword>
<evidence type="ECO:0000256" key="3">
    <source>
        <dbReference type="ARBA" id="ARBA00022538"/>
    </source>
</evidence>
<dbReference type="EMBL" id="AM747721">
    <property type="protein sequence ID" value="CAR54096.1"/>
    <property type="molecule type" value="Genomic_DNA"/>
</dbReference>
<keyword evidence="10 12" id="KW-0472">Membrane</keyword>
<dbReference type="PRINTS" id="PR00169">
    <property type="entry name" value="KCHANNEL"/>
</dbReference>
<keyword evidence="5" id="KW-0631">Potassium channel</keyword>
<keyword evidence="9" id="KW-0406">Ion transport</keyword>
<dbReference type="SUPFAM" id="SSF81324">
    <property type="entry name" value="Voltage-gated potassium channels"/>
    <property type="match status" value="1"/>
</dbReference>
<feature type="transmembrane region" description="Helical" evidence="12">
    <location>
        <begin position="166"/>
        <end position="187"/>
    </location>
</feature>
<reference evidence="14 15" key="1">
    <citation type="journal article" date="2009" name="J. Bacteriol.">
        <title>The genome of Burkholderia cenocepacia J2315, an epidemic pathogen of cystic fibrosis patients.</title>
        <authorList>
            <person name="Holden M.T."/>
            <person name="Seth-Smith H.M."/>
            <person name="Crossman L.C."/>
            <person name="Sebaihia M."/>
            <person name="Bentley S.D."/>
            <person name="Cerdeno-Tarraga A.M."/>
            <person name="Thomson N.R."/>
            <person name="Bason N."/>
            <person name="Quail M.A."/>
            <person name="Sharp S."/>
            <person name="Cherevach I."/>
            <person name="Churcher C."/>
            <person name="Goodhead I."/>
            <person name="Hauser H."/>
            <person name="Holroyd N."/>
            <person name="Mungall K."/>
            <person name="Scott P."/>
            <person name="Walker D."/>
            <person name="White B."/>
            <person name="Rose H."/>
            <person name="Iversen P."/>
            <person name="Mil-Homens D."/>
            <person name="Rocha E.P."/>
            <person name="Fialho A.M."/>
            <person name="Baldwin A."/>
            <person name="Dowson C."/>
            <person name="Barrell B.G."/>
            <person name="Govan J.R."/>
            <person name="Vandamme P."/>
            <person name="Hart C.A."/>
            <person name="Mahenthiralingam E."/>
            <person name="Parkhill J."/>
        </authorList>
    </citation>
    <scope>NUCLEOTIDE SEQUENCE [LARGE SCALE GENOMIC DNA]</scope>
    <source>
        <strain evidence="15">ATCC BAA-245 / DSM 16553 / LMG 16656 / NCTC 13227 / J2315 / CF5610</strain>
    </source>
</reference>
<evidence type="ECO:0000256" key="9">
    <source>
        <dbReference type="ARBA" id="ARBA00023065"/>
    </source>
</evidence>
<dbReference type="PANTHER" id="PTHR11537">
    <property type="entry name" value="VOLTAGE-GATED POTASSIUM CHANNEL"/>
    <property type="match status" value="1"/>
</dbReference>
<evidence type="ECO:0000313" key="15">
    <source>
        <dbReference type="Proteomes" id="UP000001035"/>
    </source>
</evidence>
<dbReference type="Pfam" id="PF00520">
    <property type="entry name" value="Ion_trans"/>
    <property type="match status" value="1"/>
</dbReference>
<evidence type="ECO:0000256" key="12">
    <source>
        <dbReference type="SAM" id="Phobius"/>
    </source>
</evidence>
<comment type="subcellular location">
    <subcellularLocation>
        <location evidence="1">Membrane</location>
        <topology evidence="1">Multi-pass membrane protein</topology>
    </subcellularLocation>
</comment>
<evidence type="ECO:0000256" key="5">
    <source>
        <dbReference type="ARBA" id="ARBA00022826"/>
    </source>
</evidence>
<keyword evidence="2" id="KW-0813">Transport</keyword>
<evidence type="ECO:0000256" key="1">
    <source>
        <dbReference type="ARBA" id="ARBA00004141"/>
    </source>
</evidence>
<dbReference type="PANTHER" id="PTHR11537:SF254">
    <property type="entry name" value="POTASSIUM VOLTAGE-GATED CHANNEL PROTEIN SHAB"/>
    <property type="match status" value="1"/>
</dbReference>
<evidence type="ECO:0000259" key="13">
    <source>
        <dbReference type="Pfam" id="PF00520"/>
    </source>
</evidence>
<keyword evidence="11" id="KW-0407">Ion channel</keyword>
<dbReference type="Gene3D" id="1.20.120.350">
    <property type="entry name" value="Voltage-gated potassium channels. Chain C"/>
    <property type="match status" value="1"/>
</dbReference>
<evidence type="ECO:0000256" key="7">
    <source>
        <dbReference type="ARBA" id="ARBA00022958"/>
    </source>
</evidence>
<accession>B4EI49</accession>
<evidence type="ECO:0000256" key="8">
    <source>
        <dbReference type="ARBA" id="ARBA00022989"/>
    </source>
</evidence>
<dbReference type="HOGENOM" id="CLU_011722_1_3_4"/>
<keyword evidence="4 12" id="KW-0812">Transmembrane</keyword>
<dbReference type="GO" id="GO:0001508">
    <property type="term" value="P:action potential"/>
    <property type="evidence" value="ECO:0007669"/>
    <property type="project" value="TreeGrafter"/>
</dbReference>
<dbReference type="eggNOG" id="COG2126">
    <property type="taxonomic scope" value="Bacteria"/>
</dbReference>
<feature type="transmembrane region" description="Helical" evidence="12">
    <location>
        <begin position="101"/>
        <end position="122"/>
    </location>
</feature>
<dbReference type="GO" id="GO:0005249">
    <property type="term" value="F:voltage-gated potassium channel activity"/>
    <property type="evidence" value="ECO:0007669"/>
    <property type="project" value="InterPro"/>
</dbReference>
<dbReference type="GO" id="GO:0008076">
    <property type="term" value="C:voltage-gated potassium channel complex"/>
    <property type="evidence" value="ECO:0007669"/>
    <property type="project" value="InterPro"/>
</dbReference>